<evidence type="ECO:0000313" key="2">
    <source>
        <dbReference type="EMBL" id="KAJ7755453.1"/>
    </source>
</evidence>
<organism evidence="2 3">
    <name type="scientific">Mycena metata</name>
    <dbReference type="NCBI Taxonomy" id="1033252"/>
    <lineage>
        <taxon>Eukaryota</taxon>
        <taxon>Fungi</taxon>
        <taxon>Dikarya</taxon>
        <taxon>Basidiomycota</taxon>
        <taxon>Agaricomycotina</taxon>
        <taxon>Agaricomycetes</taxon>
        <taxon>Agaricomycetidae</taxon>
        <taxon>Agaricales</taxon>
        <taxon>Marasmiineae</taxon>
        <taxon>Mycenaceae</taxon>
        <taxon>Mycena</taxon>
    </lineage>
</organism>
<dbReference type="AlphaFoldDB" id="A0AAD7NDA3"/>
<sequence length="159" mass="17676">MYVCAYVVSSRERTNERMDGWMSGEGGGGVQEQRGRRRDKMDGWMENKIAASSERHEESWWGERHEESGGARAKDDGGGGCDKRAGCGRRRDRGSWERSKQCRQTPDRLTAQPHSYSSTDPPSSPSSLAPDSPHSSPTNTTAPSLPLPLPRRATRYPRA</sequence>
<feature type="compositionally biased region" description="Basic and acidic residues" evidence="1">
    <location>
        <begin position="53"/>
        <end position="85"/>
    </location>
</feature>
<gene>
    <name evidence="2" type="ORF">B0H16DRAFT_715340</name>
</gene>
<reference evidence="2" key="1">
    <citation type="submission" date="2023-03" db="EMBL/GenBank/DDBJ databases">
        <title>Massive genome expansion in bonnet fungi (Mycena s.s.) driven by repeated elements and novel gene families across ecological guilds.</title>
        <authorList>
            <consortium name="Lawrence Berkeley National Laboratory"/>
            <person name="Harder C.B."/>
            <person name="Miyauchi S."/>
            <person name="Viragh M."/>
            <person name="Kuo A."/>
            <person name="Thoen E."/>
            <person name="Andreopoulos B."/>
            <person name="Lu D."/>
            <person name="Skrede I."/>
            <person name="Drula E."/>
            <person name="Henrissat B."/>
            <person name="Morin E."/>
            <person name="Kohler A."/>
            <person name="Barry K."/>
            <person name="LaButti K."/>
            <person name="Morin E."/>
            <person name="Salamov A."/>
            <person name="Lipzen A."/>
            <person name="Mereny Z."/>
            <person name="Hegedus B."/>
            <person name="Baldrian P."/>
            <person name="Stursova M."/>
            <person name="Weitz H."/>
            <person name="Taylor A."/>
            <person name="Grigoriev I.V."/>
            <person name="Nagy L.G."/>
            <person name="Martin F."/>
            <person name="Kauserud H."/>
        </authorList>
    </citation>
    <scope>NUCLEOTIDE SEQUENCE</scope>
    <source>
        <strain evidence="2">CBHHK182m</strain>
    </source>
</reference>
<name>A0AAD7NDA3_9AGAR</name>
<evidence type="ECO:0000256" key="1">
    <source>
        <dbReference type="SAM" id="MobiDB-lite"/>
    </source>
</evidence>
<evidence type="ECO:0000313" key="3">
    <source>
        <dbReference type="Proteomes" id="UP001215598"/>
    </source>
</evidence>
<keyword evidence="3" id="KW-1185">Reference proteome</keyword>
<accession>A0AAD7NDA3</accession>
<dbReference type="EMBL" id="JARKIB010000049">
    <property type="protein sequence ID" value="KAJ7755453.1"/>
    <property type="molecule type" value="Genomic_DNA"/>
</dbReference>
<protein>
    <submittedName>
        <fullName evidence="2">Uncharacterized protein</fullName>
    </submittedName>
</protein>
<feature type="compositionally biased region" description="Low complexity" evidence="1">
    <location>
        <begin position="113"/>
        <end position="144"/>
    </location>
</feature>
<feature type="region of interest" description="Disordered" evidence="1">
    <location>
        <begin position="11"/>
        <end position="159"/>
    </location>
</feature>
<comment type="caution">
    <text evidence="2">The sequence shown here is derived from an EMBL/GenBank/DDBJ whole genome shotgun (WGS) entry which is preliminary data.</text>
</comment>
<proteinExistence type="predicted"/>
<dbReference type="Proteomes" id="UP001215598">
    <property type="component" value="Unassembled WGS sequence"/>
</dbReference>